<evidence type="ECO:0008006" key="3">
    <source>
        <dbReference type="Google" id="ProtNLM"/>
    </source>
</evidence>
<reference evidence="2" key="1">
    <citation type="submission" date="2021-01" db="EMBL/GenBank/DDBJ databases">
        <authorList>
            <person name="Corre E."/>
            <person name="Pelletier E."/>
            <person name="Niang G."/>
            <person name="Scheremetjew M."/>
            <person name="Finn R."/>
            <person name="Kale V."/>
            <person name="Holt S."/>
            <person name="Cochrane G."/>
            <person name="Meng A."/>
            <person name="Brown T."/>
            <person name="Cohen L."/>
        </authorList>
    </citation>
    <scope>NUCLEOTIDE SEQUENCE</scope>
    <source>
        <strain evidence="2">CCMP2078</strain>
    </source>
</reference>
<evidence type="ECO:0000313" key="2">
    <source>
        <dbReference type="EMBL" id="CAD8254183.1"/>
    </source>
</evidence>
<gene>
    <name evidence="2" type="ORF">PPYR1160_LOCUS3675</name>
</gene>
<feature type="signal peptide" evidence="1">
    <location>
        <begin position="1"/>
        <end position="24"/>
    </location>
</feature>
<protein>
    <recommendedName>
        <fullName evidence="3">Secreted protein</fullName>
    </recommendedName>
</protein>
<accession>A0A7R9U4S8</accession>
<organism evidence="2">
    <name type="scientific">Pinguiococcus pyrenoidosus</name>
    <dbReference type="NCBI Taxonomy" id="172671"/>
    <lineage>
        <taxon>Eukaryota</taxon>
        <taxon>Sar</taxon>
        <taxon>Stramenopiles</taxon>
        <taxon>Ochrophyta</taxon>
        <taxon>Pinguiophyceae</taxon>
        <taxon>Pinguiochrysidales</taxon>
        <taxon>Pinguiochrysidaceae</taxon>
        <taxon>Pinguiococcus</taxon>
    </lineage>
</organism>
<feature type="chain" id="PRO_5030708876" description="Secreted protein" evidence="1">
    <location>
        <begin position="25"/>
        <end position="132"/>
    </location>
</feature>
<proteinExistence type="predicted"/>
<evidence type="ECO:0000256" key="1">
    <source>
        <dbReference type="SAM" id="SignalP"/>
    </source>
</evidence>
<dbReference type="AlphaFoldDB" id="A0A7R9U4S8"/>
<dbReference type="EMBL" id="HBEA01004820">
    <property type="protein sequence ID" value="CAD8254183.1"/>
    <property type="molecule type" value="Transcribed_RNA"/>
</dbReference>
<sequence length="132" mass="14030">MCVSEASFTLLVLLSPFSASTSKALYGSSYSSPCLVFHAGSGQNLARRVQTTKVPRETAAISPRITITLSEFSVTAKAIVQRPAQVDEPPIGPEHSGVPAPRVVASELWALLDSLRIIARYPTTSCSAGDLR</sequence>
<name>A0A7R9U4S8_9STRA</name>
<keyword evidence="1" id="KW-0732">Signal</keyword>